<feature type="transmembrane region" description="Helical" evidence="1">
    <location>
        <begin position="170"/>
        <end position="188"/>
    </location>
</feature>
<feature type="transmembrane region" description="Helical" evidence="1">
    <location>
        <begin position="224"/>
        <end position="246"/>
    </location>
</feature>
<reference evidence="3" key="1">
    <citation type="journal article" date="2019" name="Int. J. Syst. Evol. Microbiol.">
        <title>The Global Catalogue of Microorganisms (GCM) 10K type strain sequencing project: providing services to taxonomists for standard genome sequencing and annotation.</title>
        <authorList>
            <consortium name="The Broad Institute Genomics Platform"/>
            <consortium name="The Broad Institute Genome Sequencing Center for Infectious Disease"/>
            <person name="Wu L."/>
            <person name="Ma J."/>
        </authorList>
    </citation>
    <scope>NUCLEOTIDE SEQUENCE [LARGE SCALE GENOMIC DNA]</scope>
    <source>
        <strain evidence="3">KCTC 42498</strain>
    </source>
</reference>
<dbReference type="RefSeq" id="WP_377503486.1">
    <property type="nucleotide sequence ID" value="NZ_JBHULU010000004.1"/>
</dbReference>
<evidence type="ECO:0000256" key="1">
    <source>
        <dbReference type="SAM" id="Phobius"/>
    </source>
</evidence>
<feature type="transmembrane region" description="Helical" evidence="1">
    <location>
        <begin position="112"/>
        <end position="129"/>
    </location>
</feature>
<evidence type="ECO:0000313" key="2">
    <source>
        <dbReference type="EMBL" id="MFD2513027.1"/>
    </source>
</evidence>
<feature type="transmembrane region" description="Helical" evidence="1">
    <location>
        <begin position="135"/>
        <end position="158"/>
    </location>
</feature>
<feature type="transmembrane region" description="Helical" evidence="1">
    <location>
        <begin position="81"/>
        <end position="100"/>
    </location>
</feature>
<protein>
    <recommendedName>
        <fullName evidence="4">CAAX protease self-immunity</fullName>
    </recommendedName>
</protein>
<dbReference type="EMBL" id="JBHULU010000004">
    <property type="protein sequence ID" value="MFD2513027.1"/>
    <property type="molecule type" value="Genomic_DNA"/>
</dbReference>
<feature type="transmembrane region" description="Helical" evidence="1">
    <location>
        <begin position="194"/>
        <end position="217"/>
    </location>
</feature>
<evidence type="ECO:0008006" key="4">
    <source>
        <dbReference type="Google" id="ProtNLM"/>
    </source>
</evidence>
<evidence type="ECO:0000313" key="3">
    <source>
        <dbReference type="Proteomes" id="UP001597544"/>
    </source>
</evidence>
<accession>A0ABW5IJ67</accession>
<keyword evidence="1" id="KW-0472">Membrane</keyword>
<keyword evidence="3" id="KW-1185">Reference proteome</keyword>
<organism evidence="2 3">
    <name type="scientific">Pontibacter locisalis</name>
    <dbReference type="NCBI Taxonomy" id="1719035"/>
    <lineage>
        <taxon>Bacteria</taxon>
        <taxon>Pseudomonadati</taxon>
        <taxon>Bacteroidota</taxon>
        <taxon>Cytophagia</taxon>
        <taxon>Cytophagales</taxon>
        <taxon>Hymenobacteraceae</taxon>
        <taxon>Pontibacter</taxon>
    </lineage>
</organism>
<dbReference type="Proteomes" id="UP001597544">
    <property type="component" value="Unassembled WGS sequence"/>
</dbReference>
<sequence length="462" mass="52274">MLKTLPLHLKQTVTDLKAFLKNPSDNPDTETGTPGKVKVFFSVLLIDVAISLVLAGVIGLVEKTGWYSTDNHAVAEMMRTMPVWTFLLVGVILLPLLEEYVFRYGLRFKKRYLVFFFTAILLLVAAFAYSVLPLWWALAAMVALGTLLALLLLNSSAIVSRFLKQSWARIYKVVFYTMALLFGLVHLTNFEYSLAILILAPVLVAPQIVAGLLFGYMRVKHGFFWGYFLHAGHNAIFLTLGVLYLGEVEEKLNISNDNYSLKVEEYMRMPSVKNNSTTLMYTAKDSVGFENKKLDEVISHLLKKEQVSVQFGEKAKLNRTINLSYKRYAADSAESSQNILGELQKLYNFEVTTANFEREVWYLEIEDSSMLASHTAPEEGLLKTVVSSKAITLENVTLNDLLETIGKAYNVTFVNKAESSSKYNFEFEKSDFEQLKQELKSKYGLVVQGQKVLAERALVEFR</sequence>
<keyword evidence="1" id="KW-1133">Transmembrane helix</keyword>
<feature type="transmembrane region" description="Helical" evidence="1">
    <location>
        <begin position="39"/>
        <end position="61"/>
    </location>
</feature>
<proteinExistence type="predicted"/>
<keyword evidence="1" id="KW-0812">Transmembrane</keyword>
<comment type="caution">
    <text evidence="2">The sequence shown here is derived from an EMBL/GenBank/DDBJ whole genome shotgun (WGS) entry which is preliminary data.</text>
</comment>
<gene>
    <name evidence="2" type="ORF">ACFSRY_04060</name>
</gene>
<name>A0ABW5IJ67_9BACT</name>